<evidence type="ECO:0000256" key="1">
    <source>
        <dbReference type="SAM" id="MobiDB-lite"/>
    </source>
</evidence>
<organism evidence="3 4">
    <name type="scientific">Chilo suppressalis</name>
    <name type="common">Asiatic rice borer moth</name>
    <dbReference type="NCBI Taxonomy" id="168631"/>
    <lineage>
        <taxon>Eukaryota</taxon>
        <taxon>Metazoa</taxon>
        <taxon>Ecdysozoa</taxon>
        <taxon>Arthropoda</taxon>
        <taxon>Hexapoda</taxon>
        <taxon>Insecta</taxon>
        <taxon>Pterygota</taxon>
        <taxon>Neoptera</taxon>
        <taxon>Endopterygota</taxon>
        <taxon>Lepidoptera</taxon>
        <taxon>Glossata</taxon>
        <taxon>Ditrysia</taxon>
        <taxon>Pyraloidea</taxon>
        <taxon>Crambidae</taxon>
        <taxon>Crambinae</taxon>
        <taxon>Chilo</taxon>
    </lineage>
</organism>
<dbReference type="Pfam" id="PF00646">
    <property type="entry name" value="F-box"/>
    <property type="match status" value="1"/>
</dbReference>
<evidence type="ECO:0000259" key="2">
    <source>
        <dbReference type="PROSITE" id="PS50181"/>
    </source>
</evidence>
<dbReference type="InterPro" id="IPR039719">
    <property type="entry name" value="FBXO28"/>
</dbReference>
<feature type="region of interest" description="Disordered" evidence="1">
    <location>
        <begin position="278"/>
        <end position="297"/>
    </location>
</feature>
<dbReference type="PROSITE" id="PS50181">
    <property type="entry name" value="FBOX"/>
    <property type="match status" value="1"/>
</dbReference>
<dbReference type="PANTHER" id="PTHR13252">
    <property type="entry name" value="F-BOX ONLY PROTEIN 28"/>
    <property type="match status" value="1"/>
</dbReference>
<dbReference type="InterPro" id="IPR036047">
    <property type="entry name" value="F-box-like_dom_sf"/>
</dbReference>
<keyword evidence="4" id="KW-1185">Reference proteome</keyword>
<feature type="domain" description="F-box" evidence="2">
    <location>
        <begin position="9"/>
        <end position="57"/>
    </location>
</feature>
<feature type="region of interest" description="Disordered" evidence="1">
    <location>
        <begin position="338"/>
        <end position="374"/>
    </location>
</feature>
<reference evidence="3" key="1">
    <citation type="submission" date="2021-12" db="EMBL/GenBank/DDBJ databases">
        <authorList>
            <person name="King R."/>
        </authorList>
    </citation>
    <scope>NUCLEOTIDE SEQUENCE</scope>
</reference>
<gene>
    <name evidence="3" type="ORF">CHILSU_LOCUS7006</name>
</gene>
<name>A0ABN8BAF5_CHISP</name>
<feature type="compositionally biased region" description="Polar residues" evidence="1">
    <location>
        <begin position="288"/>
        <end position="297"/>
    </location>
</feature>
<evidence type="ECO:0000313" key="3">
    <source>
        <dbReference type="EMBL" id="CAH0403724.1"/>
    </source>
</evidence>
<proteinExistence type="predicted"/>
<dbReference type="Proteomes" id="UP001153292">
    <property type="component" value="Chromosome 25"/>
</dbReference>
<sequence>MDSIETVIKMDILSLPVVVLENIFSHLSYDEIAKNRIVSKAFNDICMRLLNRGFLMIERRHALALKTVKAQLPRRESERRYHPLSRHSDILTSLETRISMLNMTYTKFIDNGICCFIPGKVIDEMRRVLSIVETSKTPPRAHEVLQELRDISSMAIEHFDDKISPAFRKKLQEGVVQPPPRPAHGVSGVLAPIAIRQEMLLLRRRLLLNTKLSLFLTAQQKKFHKWMMDYKKVAWRQRKTIRSLLRRQKEQDTTIADLKKRIEECDIKYSELTHTNQAVGGKAITSPPGETSTQSQPLRHFGSQIKLDLSVLPIGTSKRTQAKVMPNIKPRKPVIKLPSLSEDDAEPPPKMAKMSKVPKTDDKPSTSTAKTKVHPTIAELRGIANEIRTLTNLTLENKLKRPAGLNALDLLEVEVKKQKLD</sequence>
<dbReference type="InterPro" id="IPR001810">
    <property type="entry name" value="F-box_dom"/>
</dbReference>
<evidence type="ECO:0000313" key="4">
    <source>
        <dbReference type="Proteomes" id="UP001153292"/>
    </source>
</evidence>
<dbReference type="PANTHER" id="PTHR13252:SF9">
    <property type="entry name" value="F-BOX ONLY PROTEIN 28"/>
    <property type="match status" value="1"/>
</dbReference>
<dbReference type="SUPFAM" id="SSF81383">
    <property type="entry name" value="F-box domain"/>
    <property type="match status" value="1"/>
</dbReference>
<accession>A0ABN8BAF5</accession>
<protein>
    <recommendedName>
        <fullName evidence="2">F-box domain-containing protein</fullName>
    </recommendedName>
</protein>
<dbReference type="EMBL" id="OU963918">
    <property type="protein sequence ID" value="CAH0403724.1"/>
    <property type="molecule type" value="Genomic_DNA"/>
</dbReference>
<dbReference type="CDD" id="cd22100">
    <property type="entry name" value="F-box_FBXO28"/>
    <property type="match status" value="1"/>
</dbReference>